<feature type="transmembrane region" description="Helical" evidence="1">
    <location>
        <begin position="65"/>
        <end position="84"/>
    </location>
</feature>
<dbReference type="AlphaFoldDB" id="A0A645CBH3"/>
<evidence type="ECO:0000256" key="1">
    <source>
        <dbReference type="SAM" id="Phobius"/>
    </source>
</evidence>
<feature type="transmembrane region" description="Helical" evidence="1">
    <location>
        <begin position="105"/>
        <end position="128"/>
    </location>
</feature>
<feature type="transmembrane region" description="Helical" evidence="1">
    <location>
        <begin position="210"/>
        <end position="228"/>
    </location>
</feature>
<organism evidence="2">
    <name type="scientific">bioreactor metagenome</name>
    <dbReference type="NCBI Taxonomy" id="1076179"/>
    <lineage>
        <taxon>unclassified sequences</taxon>
        <taxon>metagenomes</taxon>
        <taxon>ecological metagenomes</taxon>
    </lineage>
</organism>
<evidence type="ECO:0000313" key="2">
    <source>
        <dbReference type="EMBL" id="MPM74281.1"/>
    </source>
</evidence>
<feature type="transmembrane region" description="Helical" evidence="1">
    <location>
        <begin position="166"/>
        <end position="186"/>
    </location>
</feature>
<name>A0A645CBH3_9ZZZZ</name>
<protein>
    <recommendedName>
        <fullName evidence="3">Fluoroquinolones export permease protein</fullName>
    </recommendedName>
</protein>
<feature type="transmembrane region" description="Helical" evidence="1">
    <location>
        <begin position="134"/>
        <end position="159"/>
    </location>
</feature>
<keyword evidence="1" id="KW-0472">Membrane</keyword>
<comment type="caution">
    <text evidence="2">The sequence shown here is derived from an EMBL/GenBank/DDBJ whole genome shotgun (WGS) entry which is preliminary data.</text>
</comment>
<proteinExistence type="predicted"/>
<keyword evidence="1" id="KW-1133">Transmembrane helix</keyword>
<keyword evidence="1" id="KW-0812">Transmembrane</keyword>
<gene>
    <name evidence="2" type="ORF">SDC9_121267</name>
</gene>
<dbReference type="EMBL" id="VSSQ01025860">
    <property type="protein sequence ID" value="MPM74281.1"/>
    <property type="molecule type" value="Genomic_DNA"/>
</dbReference>
<accession>A0A645CBH3</accession>
<sequence>MRIVWRSFIHMLRFIRHDMMQIVALVSIFLCGAVFKFGVPALETYLMGYFSKAYILKPYYGLFDILFSIISPTMLCYIASMVILEEKDDHVSVYLAATPLGKNGYILSRLVIPAVISFVLTLILLPFFSLSEVSFSTVIMLSLTGAAQGLIITLIVVVFSANKLEGLAVTKLSVIMMLAIFVPYFIRTNAQYLLCVLPTYWIGKAVHESSYMYFAFALVISALWIAVLEHKYELKSN</sequence>
<evidence type="ECO:0008006" key="3">
    <source>
        <dbReference type="Google" id="ProtNLM"/>
    </source>
</evidence>
<reference evidence="2" key="1">
    <citation type="submission" date="2019-08" db="EMBL/GenBank/DDBJ databases">
        <authorList>
            <person name="Kucharzyk K."/>
            <person name="Murdoch R.W."/>
            <person name="Higgins S."/>
            <person name="Loffler F."/>
        </authorList>
    </citation>
    <scope>NUCLEOTIDE SEQUENCE</scope>
</reference>